<sequence>MSRPSRDDTLMKTAFLWSEHSTCSRLAVGAVVSRDGRSFSTGFNGAPKGMPHCDHSCDCRNPLKDASIPPHDENCRSRQICRTAVHAELNALMFAARYGLATAEAELHTTHQPCLNCAMAIVNAGIVRVVFWHPYRDNGGLDLLLAAGVHILQPH</sequence>
<dbReference type="GeneID" id="77931551"/>
<feature type="binding site" evidence="7">
    <location>
        <position position="114"/>
    </location>
    <ligand>
        <name>Zn(2+)</name>
        <dbReference type="ChEBI" id="CHEBI:29105"/>
        <note>catalytic</note>
    </ligand>
</feature>
<organism evidence="9 10">
    <name type="scientific">Streptomyces phage KimJongPhill</name>
    <dbReference type="NCBI Taxonomy" id="2848886"/>
    <lineage>
        <taxon>Viruses</taxon>
        <taxon>Duplodnaviria</taxon>
        <taxon>Heunggongvirae</taxon>
        <taxon>Uroviricota</taxon>
        <taxon>Caudoviricetes</taxon>
        <taxon>Zukovirus</taxon>
        <taxon>Zukovirus phill</taxon>
    </lineage>
</organism>
<evidence type="ECO:0000256" key="1">
    <source>
        <dbReference type="ARBA" id="ARBA00001947"/>
    </source>
</evidence>
<dbReference type="InterPro" id="IPR016473">
    <property type="entry name" value="dCMP_deaminase"/>
</dbReference>
<proteinExistence type="inferred from homology"/>
<evidence type="ECO:0000259" key="8">
    <source>
        <dbReference type="Pfam" id="PF00383"/>
    </source>
</evidence>
<evidence type="ECO:0000313" key="9">
    <source>
        <dbReference type="EMBL" id="QWT29860.1"/>
    </source>
</evidence>
<dbReference type="CDD" id="cd01286">
    <property type="entry name" value="deoxycytidylate_deaminase"/>
    <property type="match status" value="1"/>
</dbReference>
<comment type="similarity">
    <text evidence="2">Belongs to the cytidine and deoxycytidylate deaminase family.</text>
</comment>
<name>A0A8F2E6E6_9CAUD</name>
<gene>
    <name evidence="9" type="primary">79</name>
    <name evidence="9" type="ORF">SEA_KIMJONGPHILL_79</name>
</gene>
<dbReference type="PANTHER" id="PTHR11086:SF18">
    <property type="entry name" value="DEOXYCYTIDYLATE DEAMINASE"/>
    <property type="match status" value="1"/>
</dbReference>
<dbReference type="PIRSF" id="PIRSF006019">
    <property type="entry name" value="dCMP_deaminase"/>
    <property type="match status" value="1"/>
</dbReference>
<dbReference type="PROSITE" id="PS00903">
    <property type="entry name" value="CYT_DCMP_DEAMINASES_1"/>
    <property type="match status" value="1"/>
</dbReference>
<evidence type="ECO:0000256" key="5">
    <source>
        <dbReference type="ARBA" id="ARBA00022833"/>
    </source>
</evidence>
<dbReference type="Proteomes" id="UP000683386">
    <property type="component" value="Segment"/>
</dbReference>
<dbReference type="Gene3D" id="3.40.140.10">
    <property type="entry name" value="Cytidine Deaminase, domain 2"/>
    <property type="match status" value="1"/>
</dbReference>
<dbReference type="GO" id="GO:0004132">
    <property type="term" value="F:dCMP deaminase activity"/>
    <property type="evidence" value="ECO:0007669"/>
    <property type="project" value="InterPro"/>
</dbReference>
<evidence type="ECO:0000313" key="10">
    <source>
        <dbReference type="Proteomes" id="UP000683386"/>
    </source>
</evidence>
<feature type="binding site" evidence="7">
    <location>
        <position position="117"/>
    </location>
    <ligand>
        <name>Zn(2+)</name>
        <dbReference type="ChEBI" id="CHEBI:29105"/>
        <note>catalytic</note>
    </ligand>
</feature>
<evidence type="ECO:0000256" key="2">
    <source>
        <dbReference type="ARBA" id="ARBA00006576"/>
    </source>
</evidence>
<dbReference type="Pfam" id="PF00383">
    <property type="entry name" value="dCMP_cyt_deam_1"/>
    <property type="match status" value="1"/>
</dbReference>
<evidence type="ECO:0000256" key="7">
    <source>
        <dbReference type="PIRSR" id="PIRSR006019-2"/>
    </source>
</evidence>
<dbReference type="InterPro" id="IPR015517">
    <property type="entry name" value="dCMP_deaminase-rel"/>
</dbReference>
<keyword evidence="5 7" id="KW-0862">Zinc</keyword>
<dbReference type="GO" id="GO:0008270">
    <property type="term" value="F:zinc ion binding"/>
    <property type="evidence" value="ECO:0007669"/>
    <property type="project" value="InterPro"/>
</dbReference>
<reference evidence="9" key="1">
    <citation type="submission" date="2021-03" db="EMBL/GenBank/DDBJ databases">
        <authorList>
            <person name="Alqahtani R."/>
            <person name="Behailu E."/>
            <person name="Cappabianca D.W."/>
            <person name="Csanadi-Schwartz K.M."/>
            <person name="Dalal A.S."/>
            <person name="Fahim M.S."/>
            <person name="Franklin J.M."/>
            <person name="Gluckman M.H."/>
            <person name="Levine C.J."/>
            <person name="Martin N."/>
            <person name="Milza N."/>
            <person name="Najmabadi R."/>
            <person name="Newman A.M."/>
            <person name="Pajunar M."/>
            <person name="Qalawee I."/>
            <person name="Rizvi A."/>
            <person name="Samuel A."/>
            <person name="Smith A."/>
            <person name="Swann F.E."/>
            <person name="Sweeney P."/>
            <person name="Torres N.R."/>
            <person name="Ventrone L."/>
            <person name="Ventura L."/>
            <person name="Wroe M."/>
            <person name="Acquaye N.A."/>
            <person name="Agnes T.J."/>
            <person name="Ahmed A."/>
            <person name="Ahmed S."/>
            <person name="Amodu B.A."/>
            <person name="Arefeayne N.F."/>
            <person name="Asamoah-Frimpong E.A."/>
            <person name="Attaran A."/>
            <person name="Barragan J.M."/>
            <person name="Baumgarten L.N."/>
            <person name="Berhane B."/>
            <person name="Beyene A."/>
            <person name="Bhattarai B."/>
            <person name="Biondokin D.V."/>
            <person name="Boone B.K."/>
            <person name="Burney S.Z."/>
            <person name="Cayanan J.-R.T."/>
            <person name="Cesta G."/>
            <person name="Chang J."/>
            <person name="Chavez J."/>
            <person name="Chorbajian C."/>
            <person name="Christian S."/>
            <person name="Corns J.R."/>
            <person name="Corns N.R."/>
            <person name="Cowan J.T."/>
            <person name="Coyne C."/>
            <person name="Dadzie B."/>
            <person name="Datu D.-L.V."/>
            <person name="Deng B.C."/>
            <person name="Der L."/>
            <person name="Dickerson K."/>
            <person name="Dozier E."/>
            <person name="Egbunine A.O."/>
            <person name="Farooq M."/>
            <person name="Fonge A.E."/>
            <person name="Ghomsi-Nono M.P."/>
            <person name="Giampietro H."/>
            <person name="Gunnison R.P."/>
            <person name="Han S.H."/>
            <person name="Hennigan A.J."/>
            <person name="Hong A.N."/>
            <person name="Ijomor E.C."/>
            <person name="Jalali A."/>
            <person name="Jamil T.Z."/>
            <person name="Jenkins C.R."/>
            <person name="Joseph M.A."/>
            <person name="Jowanowitch O.J."/>
            <person name="Kang D."/>
            <person name="Khan A."/>
            <person name="Khan Z.K."/>
            <person name="Kiewe T."/>
            <person name="Kjerulf A.B."/>
            <person name="Kolosey V."/>
            <person name="Kurup M."/>
            <person name="Lee V.H."/>
            <person name="Llontop-Maldonado V."/>
            <person name="Long P."/>
            <person name="Lu N."/>
            <person name="Majekodunmi A."/>
            <person name="Malik H.W."/>
            <person name="Marcellino S.C."/>
            <person name="Martinez L.A."/>
            <person name="Meher F.N."/>
            <person name="Michelin M.A."/>
            <person name="Mitchell K.G."/>
            <person name="Mullens W.J."/>
            <person name="Nwakama C."/>
            <person name="Nwosu F.T."/>
            <person name="Oboh E.C."/>
            <person name="Odujinrin O."/>
            <person name="Ogunsan O."/>
            <person name="O'Neill K."/>
            <person name="Oxlaj J.A."/>
            <person name="Patel A.K."/>
            <person name="Patel B.R."/>
            <person name="Pham Q."/>
            <person name="Porter J."/>
            <person name="Portes J."/>
            <person name="Prokopenko A."/>
            <person name="Quraishi M."/>
            <person name="Qureshi M.-A."/>
            <person name="Rivera A."/>
            <person name="Rubalsky V."/>
            <person name="Saikali Y."/>
            <person name="Saqaf K."/>
            <person name="Saroya S.R."/>
            <person name="Seas A."/>
            <person name="Shadrick R.E."/>
            <person name="Sharda N."/>
            <person name="Sigindere M.T."/>
            <person name="Simbi V.G."/>
            <person name="Thuzar C."/>
            <person name="Tran K."/>
            <person name="Tran V.D."/>
            <person name="Trang W."/>
            <person name="Vaishnav N."/>
            <person name="Vuong K."/>
            <person name="Walker C."/>
            <person name="Wallace S.A."/>
            <person name="Warfield J.C."/>
            <person name="Wikina T."/>
            <person name="Wobbeking F.T."/>
            <person name="Worrent L.D."/>
            <person name="Yan T."/>
            <person name="Zehra A."/>
            <person name="Avazpour P."/>
            <person name="Kim F.M."/>
            <person name="Mason K."/>
            <person name="Nguyen D.A."/>
            <person name="Pettit S.M."/>
            <person name="Zhou O.J."/>
            <person name="Brissett D.L."/>
            <person name="Gualtieri C."/>
            <person name="Hufford T.M."/>
            <person name="Ko J.M."/>
            <person name="Novak J.K."/>
            <person name="Smith Z.M."/>
            <person name="Mayer-Bacon C."/>
            <person name="Erill I."/>
            <person name="Caruso S.M."/>
            <person name="Garlena R.A."/>
            <person name="Russell D.A."/>
            <person name="Pope W.H."/>
            <person name="Jacobs-Sera D."/>
            <person name="Hatfull G.F."/>
        </authorList>
    </citation>
    <scope>NUCLEOTIDE SEQUENCE</scope>
</reference>
<comment type="cofactor">
    <cofactor evidence="1 7">
        <name>Zn(2+)</name>
        <dbReference type="ChEBI" id="CHEBI:29105"/>
    </cofactor>
</comment>
<evidence type="ECO:0000256" key="6">
    <source>
        <dbReference type="PIRSR" id="PIRSR006019-1"/>
    </source>
</evidence>
<accession>A0A8F2E6E6</accession>
<dbReference type="KEGG" id="vg:77931551"/>
<dbReference type="InterPro" id="IPR035105">
    <property type="entry name" value="Deoxycytidylate_deaminase_dom"/>
</dbReference>
<dbReference type="SUPFAM" id="SSF53927">
    <property type="entry name" value="Cytidine deaminase-like"/>
    <property type="match status" value="1"/>
</dbReference>
<dbReference type="InterPro" id="IPR016193">
    <property type="entry name" value="Cytidine_deaminase-like"/>
</dbReference>
<keyword evidence="3 7" id="KW-0479">Metal-binding</keyword>
<evidence type="ECO:0000256" key="3">
    <source>
        <dbReference type="ARBA" id="ARBA00022723"/>
    </source>
</evidence>
<dbReference type="InterPro" id="IPR002125">
    <property type="entry name" value="CMP_dCMP_dom"/>
</dbReference>
<evidence type="ECO:0000256" key="4">
    <source>
        <dbReference type="ARBA" id="ARBA00022801"/>
    </source>
</evidence>
<keyword evidence="4" id="KW-0378">Hydrolase</keyword>
<keyword evidence="10" id="KW-1185">Reference proteome</keyword>
<feature type="active site" description="Proton donor" evidence="6">
    <location>
        <position position="88"/>
    </location>
</feature>
<dbReference type="GO" id="GO:0006220">
    <property type="term" value="P:pyrimidine nucleotide metabolic process"/>
    <property type="evidence" value="ECO:0007669"/>
    <property type="project" value="InterPro"/>
</dbReference>
<protein>
    <submittedName>
        <fullName evidence="9">Deoxycytidylate deaminase</fullName>
    </submittedName>
</protein>
<feature type="domain" description="CMP/dCMP-type deaminase" evidence="8">
    <location>
        <begin position="5"/>
        <end position="131"/>
    </location>
</feature>
<dbReference type="EMBL" id="MW822144">
    <property type="protein sequence ID" value="QWT29860.1"/>
    <property type="molecule type" value="Genomic_DNA"/>
</dbReference>
<dbReference type="InterPro" id="IPR016192">
    <property type="entry name" value="APOBEC/CMP_deaminase_Zn-bd"/>
</dbReference>
<dbReference type="PANTHER" id="PTHR11086">
    <property type="entry name" value="DEOXYCYTIDYLATE DEAMINASE-RELATED"/>
    <property type="match status" value="1"/>
</dbReference>
<feature type="binding site" evidence="7">
    <location>
        <position position="86"/>
    </location>
    <ligand>
        <name>Zn(2+)</name>
        <dbReference type="ChEBI" id="CHEBI:29105"/>
        <note>catalytic</note>
    </ligand>
</feature>
<dbReference type="RefSeq" id="YP_010655685.1">
    <property type="nucleotide sequence ID" value="NC_070830.1"/>
</dbReference>